<keyword evidence="2" id="KW-0540">Nuclease</keyword>
<feature type="domain" description="Restriction endonuclease type IV Mrr" evidence="1">
    <location>
        <begin position="4"/>
        <end position="116"/>
    </location>
</feature>
<dbReference type="PANTHER" id="PTHR30015:SF7">
    <property type="entry name" value="TYPE IV METHYL-DIRECTED RESTRICTION ENZYME ECOKMRR"/>
    <property type="match status" value="1"/>
</dbReference>
<evidence type="ECO:0000313" key="3">
    <source>
        <dbReference type="Proteomes" id="UP000253772"/>
    </source>
</evidence>
<dbReference type="GO" id="GO:0009307">
    <property type="term" value="P:DNA restriction-modification system"/>
    <property type="evidence" value="ECO:0007669"/>
    <property type="project" value="InterPro"/>
</dbReference>
<dbReference type="AlphaFoldDB" id="A0A482IPB3"/>
<proteinExistence type="predicted"/>
<gene>
    <name evidence="2" type="ORF">DDF84_009835</name>
</gene>
<organism evidence="2 3">
    <name type="scientific">Cupriavidus metallidurans</name>
    <dbReference type="NCBI Taxonomy" id="119219"/>
    <lineage>
        <taxon>Bacteria</taxon>
        <taxon>Pseudomonadati</taxon>
        <taxon>Pseudomonadota</taxon>
        <taxon>Betaproteobacteria</taxon>
        <taxon>Burkholderiales</taxon>
        <taxon>Burkholderiaceae</taxon>
        <taxon>Cupriavidus</taxon>
    </lineage>
</organism>
<dbReference type="InterPro" id="IPR052906">
    <property type="entry name" value="Type_IV_Methyl-Rstrct_Enzyme"/>
</dbReference>
<keyword evidence="2" id="KW-0378">Hydrolase</keyword>
<dbReference type="InterPro" id="IPR011335">
    <property type="entry name" value="Restrct_endonuc-II-like"/>
</dbReference>
<evidence type="ECO:0000259" key="1">
    <source>
        <dbReference type="Pfam" id="PF04471"/>
    </source>
</evidence>
<accession>A0A482IPB3</accession>
<dbReference type="InterPro" id="IPR011856">
    <property type="entry name" value="tRNA_endonuc-like_dom_sf"/>
</dbReference>
<dbReference type="EMBL" id="CP037900">
    <property type="protein sequence ID" value="QBP10041.1"/>
    <property type="molecule type" value="Genomic_DNA"/>
</dbReference>
<reference evidence="2 3" key="1">
    <citation type="submission" date="2019-03" db="EMBL/GenBank/DDBJ databases">
        <title>Comparative insights into the high quality Complete genome sequence of highly metal resistant Cupriavidus metallidurans strain BS1 isolated from a gold-copper mine.</title>
        <authorList>
            <person name="Mazhar H.S."/>
            <person name="Rensing C."/>
        </authorList>
    </citation>
    <scope>NUCLEOTIDE SEQUENCE [LARGE SCALE GENOMIC DNA]</scope>
    <source>
        <strain evidence="2 3">BS1</strain>
    </source>
</reference>
<dbReference type="Proteomes" id="UP000253772">
    <property type="component" value="Chromosome c1"/>
</dbReference>
<dbReference type="Pfam" id="PF04471">
    <property type="entry name" value="Mrr_cat"/>
    <property type="match status" value="1"/>
</dbReference>
<dbReference type="GO" id="GO:0015666">
    <property type="term" value="F:restriction endodeoxyribonuclease activity"/>
    <property type="evidence" value="ECO:0007669"/>
    <property type="project" value="TreeGrafter"/>
</dbReference>
<name>A0A482IPB3_9BURK</name>
<dbReference type="Gene3D" id="3.40.1350.10">
    <property type="match status" value="1"/>
</dbReference>
<protein>
    <submittedName>
        <fullName evidence="2">Restriction endonuclease</fullName>
    </submittedName>
</protein>
<dbReference type="PANTHER" id="PTHR30015">
    <property type="entry name" value="MRR RESTRICTION SYSTEM PROTEIN"/>
    <property type="match status" value="1"/>
</dbReference>
<dbReference type="OrthoDB" id="8456870at2"/>
<dbReference type="SUPFAM" id="SSF52980">
    <property type="entry name" value="Restriction endonuclease-like"/>
    <property type="match status" value="1"/>
</dbReference>
<dbReference type="RefSeq" id="WP_017513893.1">
    <property type="nucleotide sequence ID" value="NZ_CP037900.1"/>
</dbReference>
<dbReference type="InterPro" id="IPR007560">
    <property type="entry name" value="Restrct_endonuc_IV_Mrr"/>
</dbReference>
<keyword evidence="2" id="KW-0255">Endonuclease</keyword>
<evidence type="ECO:0000313" key="2">
    <source>
        <dbReference type="EMBL" id="QBP10041.1"/>
    </source>
</evidence>
<sequence length="353" mass="38826">MTVPWRAYQEDVAALFRALGFSVNVEQEVEGARGLHIVDVLARKVVGGVTVTWLVECKLWNSAIPKEKVAALYHIVSDVGADRGFLVSESGFQAGAIRSSQHSNITLASLDELREIAKEELEKSALARLAGESHRLQGILHGIFFPDDGSRGPLRGAAREDILDLLANIVEIKVVSVPKAQAGEFPIKLHINESSVVCHDASEFILAATEELERVSACIHSVQREVRRVRELVGAKAEVFSQEIARFLNAAETVLIFEHFDDIQVNKALQHMKLVGIYAGELRDLLSGRASRALHKVMRTLIDGPYLFLPLREINKWATARESVELAVAALIQELNSAPSSYCAAPEAGREIR</sequence>
<dbReference type="GO" id="GO:0003677">
    <property type="term" value="F:DNA binding"/>
    <property type="evidence" value="ECO:0007669"/>
    <property type="project" value="InterPro"/>
</dbReference>